<feature type="domain" description="RED-like N-terminal" evidence="4">
    <location>
        <begin position="50"/>
        <end position="305"/>
    </location>
</feature>
<keyword evidence="6" id="KW-1185">Reference proteome</keyword>
<dbReference type="InterPro" id="IPR012916">
    <property type="entry name" value="RED_N"/>
</dbReference>
<dbReference type="Pfam" id="PF07808">
    <property type="entry name" value="RED_N"/>
    <property type="match status" value="1"/>
</dbReference>
<feature type="compositionally biased region" description="Basic and acidic residues" evidence="3">
    <location>
        <begin position="42"/>
        <end position="55"/>
    </location>
</feature>
<evidence type="ECO:0000256" key="3">
    <source>
        <dbReference type="SAM" id="MobiDB-lite"/>
    </source>
</evidence>
<feature type="compositionally biased region" description="Basic and acidic residues" evidence="3">
    <location>
        <begin position="12"/>
        <end position="33"/>
    </location>
</feature>
<dbReference type="PANTHER" id="PTHR12765">
    <property type="entry name" value="RED PROTEIN IK FACTOR CYTOKINE IK"/>
    <property type="match status" value="1"/>
</dbReference>
<accession>A0AB34K433</accession>
<evidence type="ECO:0000256" key="1">
    <source>
        <dbReference type="ARBA" id="ARBA00004123"/>
    </source>
</evidence>
<evidence type="ECO:0000256" key="2">
    <source>
        <dbReference type="ARBA" id="ARBA00023242"/>
    </source>
</evidence>
<dbReference type="AlphaFoldDB" id="A0AB34K433"/>
<feature type="region of interest" description="Disordered" evidence="3">
    <location>
        <begin position="484"/>
        <end position="530"/>
    </location>
</feature>
<organism evidence="5 6">
    <name type="scientific">Prymnesium parvum</name>
    <name type="common">Toxic golden alga</name>
    <dbReference type="NCBI Taxonomy" id="97485"/>
    <lineage>
        <taxon>Eukaryota</taxon>
        <taxon>Haptista</taxon>
        <taxon>Haptophyta</taxon>
        <taxon>Prymnesiophyceae</taxon>
        <taxon>Prymnesiales</taxon>
        <taxon>Prymnesiaceae</taxon>
        <taxon>Prymnesium</taxon>
    </lineage>
</organism>
<dbReference type="InterPro" id="IPR039896">
    <property type="entry name" value="Red-like"/>
</dbReference>
<dbReference type="GO" id="GO:0005634">
    <property type="term" value="C:nucleus"/>
    <property type="evidence" value="ECO:0007669"/>
    <property type="project" value="UniProtKB-SubCell"/>
</dbReference>
<feature type="compositionally biased region" description="Basic and acidic residues" evidence="3">
    <location>
        <begin position="62"/>
        <end position="81"/>
    </location>
</feature>
<feature type="compositionally biased region" description="Basic and acidic residues" evidence="3">
    <location>
        <begin position="338"/>
        <end position="347"/>
    </location>
</feature>
<keyword evidence="2" id="KW-0539">Nucleus</keyword>
<comment type="caution">
    <text evidence="5">The sequence shown here is derived from an EMBL/GenBank/DDBJ whole genome shotgun (WGS) entry which is preliminary data.</text>
</comment>
<evidence type="ECO:0000313" key="5">
    <source>
        <dbReference type="EMBL" id="KAL1527746.1"/>
    </source>
</evidence>
<feature type="region of interest" description="Disordered" evidence="3">
    <location>
        <begin position="160"/>
        <end position="208"/>
    </location>
</feature>
<evidence type="ECO:0000259" key="4">
    <source>
        <dbReference type="Pfam" id="PF07808"/>
    </source>
</evidence>
<feature type="compositionally biased region" description="Basic and acidic residues" evidence="3">
    <location>
        <begin position="589"/>
        <end position="615"/>
    </location>
</feature>
<gene>
    <name evidence="5" type="ORF">AB1Y20_009131</name>
</gene>
<dbReference type="EMBL" id="JBGBPQ010000002">
    <property type="protein sequence ID" value="KAL1527746.1"/>
    <property type="molecule type" value="Genomic_DNA"/>
</dbReference>
<evidence type="ECO:0000313" key="6">
    <source>
        <dbReference type="Proteomes" id="UP001515480"/>
    </source>
</evidence>
<feature type="region of interest" description="Disordered" evidence="3">
    <location>
        <begin position="1"/>
        <end position="90"/>
    </location>
</feature>
<comment type="subcellular location">
    <subcellularLocation>
        <location evidence="1">Nucleus</location>
    </subcellularLocation>
</comment>
<feature type="compositionally biased region" description="Basic and acidic residues" evidence="3">
    <location>
        <begin position="484"/>
        <end position="499"/>
    </location>
</feature>
<dbReference type="Proteomes" id="UP001515480">
    <property type="component" value="Unassembled WGS sequence"/>
</dbReference>
<proteinExistence type="predicted"/>
<name>A0AB34K433_PRYPA</name>
<feature type="region of interest" description="Disordered" evidence="3">
    <location>
        <begin position="257"/>
        <end position="276"/>
    </location>
</feature>
<feature type="region of interest" description="Disordered" evidence="3">
    <location>
        <begin position="552"/>
        <end position="643"/>
    </location>
</feature>
<feature type="compositionally biased region" description="Basic and acidic residues" evidence="3">
    <location>
        <begin position="177"/>
        <end position="189"/>
    </location>
</feature>
<feature type="region of interest" description="Disordered" evidence="3">
    <location>
        <begin position="322"/>
        <end position="410"/>
    </location>
</feature>
<feature type="compositionally biased region" description="Low complexity" evidence="3">
    <location>
        <begin position="349"/>
        <end position="376"/>
    </location>
</feature>
<sequence length="643" mass="69221">MAMSNASFRGLLEAKKEEQTPHKGADTKEERERRKAKQQAAYERRMAIQKRREEALAQASKYTDRAAERRKEEEKRQRGGEAPEPVEWADKRMLVEEDPPPAISSAPTFAQLGEREDLQAQQHRVSIAQSKYLGGDIEHTHLVKGLDFALLQKMRSELSSDSAARAKPLAPPASEAVEGRKSALKKGAEAKPASKPAADPAPPAGKLSFATDMGRDVYRAIFGVPSRPNRALVEGRLVLVFDVREEGGVELPSSVVRAPDDISGPRQRKGMMHGGMSEGLRGRLAKVMAYSVHRPQSEARGKKAKKEKLGASAVLAMKPLSLPDRGARDGAASAIDPVEERRGERDGVAPAAAGAATGGFAMPPGGAAAGGVAKPPSGGGGTASVTKLPSGGAATGAKPPGAGAAAASREAREMAKVEDVDDIFGDVGSDYVCEPNEEQRKRAARDRQNARLVGVKFMDEEAPELEAQWEAVGASADSILKETLRSEQEKASTSKRSMEIVEEEEDDETLLKAAKGSKAKKPKQAANLSMGSVATDSYGECFPESFEHYDIALGGSDDEENVVRSKKKDEEEDGKEDGKGKGKSAKIRAQAEEAKREAKMSRELVQIEKLMEERANKRRRRDAGLPDEEPGGGREEVSQNEMF</sequence>
<reference evidence="5 6" key="1">
    <citation type="journal article" date="2024" name="Science">
        <title>Giant polyketide synthase enzymes in the biosynthesis of giant marine polyether toxins.</title>
        <authorList>
            <person name="Fallon T.R."/>
            <person name="Shende V.V."/>
            <person name="Wierzbicki I.H."/>
            <person name="Pendleton A.L."/>
            <person name="Watervoot N.F."/>
            <person name="Auber R.P."/>
            <person name="Gonzalez D.J."/>
            <person name="Wisecaver J.H."/>
            <person name="Moore B.S."/>
        </authorList>
    </citation>
    <scope>NUCLEOTIDE SEQUENCE [LARGE SCALE GENOMIC DNA]</scope>
    <source>
        <strain evidence="5 6">12B1</strain>
    </source>
</reference>
<protein>
    <recommendedName>
        <fullName evidence="4">RED-like N-terminal domain-containing protein</fullName>
    </recommendedName>
</protein>
<feature type="compositionally biased region" description="Low complexity" evidence="3">
    <location>
        <begin position="390"/>
        <end position="408"/>
    </location>
</feature>